<geneLocation type="plasmid" evidence="5 6">
    <name>pGD02.2.1</name>
</geneLocation>
<dbReference type="PANTHER" id="PTHR43201:SF5">
    <property type="entry name" value="MEDIUM-CHAIN ACYL-COA LIGASE ACSF2, MITOCHONDRIAL"/>
    <property type="match status" value="1"/>
</dbReference>
<dbReference type="Gene3D" id="3.40.50.12780">
    <property type="entry name" value="N-terminal domain of ligase-like"/>
    <property type="match status" value="1"/>
</dbReference>
<evidence type="ECO:0000313" key="6">
    <source>
        <dbReference type="Proteomes" id="UP001162740"/>
    </source>
</evidence>
<dbReference type="InterPro" id="IPR045851">
    <property type="entry name" value="AMP-bd_C_sf"/>
</dbReference>
<proteinExistence type="inferred from homology"/>
<evidence type="ECO:0000259" key="3">
    <source>
        <dbReference type="Pfam" id="PF00501"/>
    </source>
</evidence>
<sequence length="535" mass="58352">MNLGWWLERSTWEYADKTAVVDADGTSVTYRELRAESNRIGNVLAGFGIGVDDVVVTAMPDNHTHVATFYATIKLGGAFSGLNYKANDQKLIDDVARSQARIAVVSLEYVHLADLLAAQPSIETVIVTEPGDHAYPVLSALTADASDELRIADRASADIAAINFTSGTSGTSKGVIFTHGTLGNSAWGAVFLGGITSETRNVSLVGMYHSGGIHDSIRMIMAGGTILWSGGWDVDRVVEIFEKRSPNWMYWIIPTMMRDLMRHPRWDSLDLTGLRTYVAGEPVPDDVRDALLSKGAQVGNMYGCTEAMPVCILGPSLYYGEESEVPAGSSGHPIRGFSEVVLKDPETGATLTGNDVEGEVCIKGDVVTPGYYRDPERTAEAFDSEGYLHTRDRAYRSADGWYYVRGRIDDIINPGGEKLSLLEVDAALLEHPDVIDAGCIGVAHERFGEVPAAFVQMKSGITEEEARVVLDAHMINTLERWKRPRLYVLVDEIPRTAKRSKMHGAMRERIRGITLRDADGVMGLDALHSSQDAIA</sequence>
<feature type="domain" description="AMP-dependent synthetase/ligase" evidence="3">
    <location>
        <begin position="8"/>
        <end position="372"/>
    </location>
</feature>
<comment type="similarity">
    <text evidence="1">Belongs to the ATP-dependent AMP-binding enzyme family.</text>
</comment>
<dbReference type="AlphaFoldDB" id="A0AA47AAB5"/>
<evidence type="ECO:0000313" key="5">
    <source>
        <dbReference type="EMBL" id="UZF48234.1"/>
    </source>
</evidence>
<dbReference type="Pfam" id="PF00501">
    <property type="entry name" value="AMP-binding"/>
    <property type="match status" value="1"/>
</dbReference>
<dbReference type="InterPro" id="IPR020845">
    <property type="entry name" value="AMP-binding_CS"/>
</dbReference>
<dbReference type="SUPFAM" id="SSF56801">
    <property type="entry name" value="Acetyl-CoA synthetase-like"/>
    <property type="match status" value="1"/>
</dbReference>
<dbReference type="PROSITE" id="PS00455">
    <property type="entry name" value="AMP_BINDING"/>
    <property type="match status" value="1"/>
</dbReference>
<feature type="domain" description="AMP-binding enzyme C-terminal" evidence="4">
    <location>
        <begin position="423"/>
        <end position="497"/>
    </location>
</feature>
<keyword evidence="5" id="KW-0614">Plasmid</keyword>
<dbReference type="Pfam" id="PF13193">
    <property type="entry name" value="AMP-binding_C"/>
    <property type="match status" value="1"/>
</dbReference>
<dbReference type="RefSeq" id="WP_229583278.1">
    <property type="nucleotide sequence ID" value="NZ_CP083975.1"/>
</dbReference>
<keyword evidence="2 5" id="KW-0436">Ligase</keyword>
<dbReference type="InterPro" id="IPR042099">
    <property type="entry name" value="ANL_N_sf"/>
</dbReference>
<dbReference type="EMBL" id="CP083975">
    <property type="protein sequence ID" value="UZF48234.1"/>
    <property type="molecule type" value="Genomic_DNA"/>
</dbReference>
<dbReference type="PANTHER" id="PTHR43201">
    <property type="entry name" value="ACYL-COA SYNTHETASE"/>
    <property type="match status" value="1"/>
</dbReference>
<gene>
    <name evidence="5" type="ORF">KUM34_028185</name>
</gene>
<dbReference type="InterPro" id="IPR025110">
    <property type="entry name" value="AMP-bd_C"/>
</dbReference>
<name>A0AA47AAB5_RHORH</name>
<dbReference type="Gene3D" id="3.30.300.30">
    <property type="match status" value="1"/>
</dbReference>
<organism evidence="5 6">
    <name type="scientific">Rhodococcus rhodochrous</name>
    <dbReference type="NCBI Taxonomy" id="1829"/>
    <lineage>
        <taxon>Bacteria</taxon>
        <taxon>Bacillati</taxon>
        <taxon>Actinomycetota</taxon>
        <taxon>Actinomycetes</taxon>
        <taxon>Mycobacteriales</taxon>
        <taxon>Nocardiaceae</taxon>
        <taxon>Rhodococcus</taxon>
    </lineage>
</organism>
<dbReference type="GO" id="GO:0031956">
    <property type="term" value="F:medium-chain fatty acid-CoA ligase activity"/>
    <property type="evidence" value="ECO:0007669"/>
    <property type="project" value="TreeGrafter"/>
</dbReference>
<dbReference type="GO" id="GO:0006631">
    <property type="term" value="P:fatty acid metabolic process"/>
    <property type="evidence" value="ECO:0007669"/>
    <property type="project" value="TreeGrafter"/>
</dbReference>
<evidence type="ECO:0000256" key="2">
    <source>
        <dbReference type="ARBA" id="ARBA00022598"/>
    </source>
</evidence>
<protein>
    <submittedName>
        <fullName evidence="5">Acyl--CoA ligase</fullName>
    </submittedName>
</protein>
<dbReference type="Proteomes" id="UP001162740">
    <property type="component" value="Plasmid pGD02.2.1"/>
</dbReference>
<dbReference type="InterPro" id="IPR000873">
    <property type="entry name" value="AMP-dep_synth/lig_dom"/>
</dbReference>
<reference evidence="5 6" key="1">
    <citation type="journal article" date="2021" name="Front. Microbiol.">
        <title>Bacterial Transformation of Aromatic Monomers in Softwood Black Liquor.</title>
        <authorList>
            <person name="Navas L.E."/>
            <person name="Dexter G."/>
            <person name="Liu J."/>
            <person name="Levy-Booth D."/>
            <person name="Cho M."/>
            <person name="Jang S.K."/>
            <person name="Mansfield S.D."/>
            <person name="Renneckar S."/>
            <person name="Mohn W.W."/>
            <person name="Eltis L.D."/>
        </authorList>
    </citation>
    <scope>NUCLEOTIDE SEQUENCE [LARGE SCALE GENOMIC DNA]</scope>
    <source>
        <strain evidence="5 6">GD02</strain>
    </source>
</reference>
<evidence type="ECO:0000256" key="1">
    <source>
        <dbReference type="ARBA" id="ARBA00006432"/>
    </source>
</evidence>
<evidence type="ECO:0000259" key="4">
    <source>
        <dbReference type="Pfam" id="PF13193"/>
    </source>
</evidence>
<accession>A0AA47AAB5</accession>